<feature type="domain" description="Glucosamine/galactosamine-6-phosphate isomerase" evidence="4">
    <location>
        <begin position="10"/>
        <end position="232"/>
    </location>
</feature>
<dbReference type="RefSeq" id="WP_013495013.1">
    <property type="nucleotide sequence ID" value="NC_014831.1"/>
</dbReference>
<feature type="region of interest" description="Disordered" evidence="3">
    <location>
        <begin position="242"/>
        <end position="264"/>
    </location>
</feature>
<dbReference type="InterPro" id="IPR037171">
    <property type="entry name" value="NagB/RpiA_transferase-like"/>
</dbReference>
<gene>
    <name evidence="5" type="ordered locus">Tmar_0587</name>
</gene>
<evidence type="ECO:0000313" key="6">
    <source>
        <dbReference type="Proteomes" id="UP000008915"/>
    </source>
</evidence>
<dbReference type="GO" id="GO:0016853">
    <property type="term" value="F:isomerase activity"/>
    <property type="evidence" value="ECO:0007669"/>
    <property type="project" value="UniProtKB-KW"/>
</dbReference>
<dbReference type="PANTHER" id="PTHR11280">
    <property type="entry name" value="GLUCOSAMINE-6-PHOSPHATE ISOMERASE"/>
    <property type="match status" value="1"/>
</dbReference>
<dbReference type="Pfam" id="PF01182">
    <property type="entry name" value="Glucosamine_iso"/>
    <property type="match status" value="1"/>
</dbReference>
<dbReference type="GO" id="GO:0005975">
    <property type="term" value="P:carbohydrate metabolic process"/>
    <property type="evidence" value="ECO:0007669"/>
    <property type="project" value="InterPro"/>
</dbReference>
<reference evidence="6" key="2">
    <citation type="journal article" date="2010" name="Stand. Genomic Sci.">
        <title>Complete genome sequence of Thermaerobacter marianensis type strain (7p75aT).</title>
        <authorList>
            <person name="Han C."/>
            <person name="Gu W."/>
            <person name="Zhang X."/>
            <person name="Lapidus A."/>
            <person name="Nolan M."/>
            <person name="Copeland A."/>
            <person name="Lucas S."/>
            <person name="Glavina Del Rio T."/>
            <person name="Tice H."/>
            <person name="Cheng J."/>
            <person name="Tapia R."/>
            <person name="Goodwin L."/>
            <person name="Pitluck S."/>
            <person name="Pagani I."/>
            <person name="Ivanova N."/>
            <person name="Mavromatis K."/>
            <person name="Mikhailova N."/>
            <person name="Pati A."/>
            <person name="Chen A."/>
            <person name="Palaniappan K."/>
            <person name="Land M."/>
            <person name="Hauser L."/>
            <person name="Chang Y."/>
            <person name="Jeffries C."/>
            <person name="Schneider S."/>
            <person name="Rohde M."/>
            <person name="Goker M."/>
            <person name="Pukall R."/>
            <person name="Woyke T."/>
            <person name="Bristow J."/>
            <person name="Eisen J."/>
            <person name="Markowitz V."/>
            <person name="Hugenholtz P."/>
            <person name="Kyrpides N."/>
            <person name="Klenk H."/>
            <person name="Detter J."/>
        </authorList>
    </citation>
    <scope>NUCLEOTIDE SEQUENCE [LARGE SCALE GENOMIC DNA]</scope>
    <source>
        <strain evidence="6">ATCC 700841 / DSM 12885 / JCM 10246 / 7p75a</strain>
    </source>
</reference>
<dbReference type="EC" id="3.5.99.6" evidence="5"/>
<keyword evidence="5" id="KW-0413">Isomerase</keyword>
<dbReference type="PANTHER" id="PTHR11280:SF5">
    <property type="entry name" value="GLUCOSAMINE-6-PHOSPHATE ISOMERASE"/>
    <property type="match status" value="1"/>
</dbReference>
<keyword evidence="1 5" id="KW-0378">Hydrolase</keyword>
<dbReference type="PROSITE" id="PS01161">
    <property type="entry name" value="GLC_GALNAC_ISOMERASE"/>
    <property type="match status" value="1"/>
</dbReference>
<dbReference type="GO" id="GO:0006046">
    <property type="term" value="P:N-acetylglucosamine catabolic process"/>
    <property type="evidence" value="ECO:0007669"/>
    <property type="project" value="TreeGrafter"/>
</dbReference>
<dbReference type="GO" id="GO:0042802">
    <property type="term" value="F:identical protein binding"/>
    <property type="evidence" value="ECO:0007669"/>
    <property type="project" value="TreeGrafter"/>
</dbReference>
<reference evidence="5 6" key="1">
    <citation type="journal article" date="2010" name="Stand. Genomic Sci.">
        <title>Complete genome sequence of Thermaerobacter marianensis type strain (7p75a).</title>
        <authorList>
            <person name="Han C."/>
            <person name="Gu W."/>
            <person name="Zhang X."/>
            <person name="Lapidus A."/>
            <person name="Nolan M."/>
            <person name="Copeland A."/>
            <person name="Lucas S."/>
            <person name="Del Rio T.G."/>
            <person name="Tice H."/>
            <person name="Cheng J.F."/>
            <person name="Tapia R."/>
            <person name="Goodwin L."/>
            <person name="Pitluck S."/>
            <person name="Pagani I."/>
            <person name="Ivanova N."/>
            <person name="Mavromatis K."/>
            <person name="Mikhailova N."/>
            <person name="Pati A."/>
            <person name="Chen A."/>
            <person name="Palaniappan K."/>
            <person name="Land M."/>
            <person name="Hauser L."/>
            <person name="Chang Y.J."/>
            <person name="Jeffries C.D."/>
            <person name="Schneider S."/>
            <person name="Rohde M."/>
            <person name="Goker M."/>
            <person name="Pukall R."/>
            <person name="Woyke T."/>
            <person name="Bristow J."/>
            <person name="Eisen J.A."/>
            <person name="Markowitz V."/>
            <person name="Hugenholtz P."/>
            <person name="Kyrpides N.C."/>
            <person name="Klenk H.P."/>
            <person name="Detter J.C."/>
        </authorList>
    </citation>
    <scope>NUCLEOTIDE SEQUENCE [LARGE SCALE GENOMIC DNA]</scope>
    <source>
        <strain evidence="6">ATCC 700841 / DSM 12885 / JCM 10246 / 7p75a</strain>
    </source>
</reference>
<keyword evidence="6" id="KW-1185">Reference proteome</keyword>
<keyword evidence="2" id="KW-0119">Carbohydrate metabolism</keyword>
<dbReference type="SUPFAM" id="SSF100950">
    <property type="entry name" value="NagB/RpiA/CoA transferase-like"/>
    <property type="match status" value="1"/>
</dbReference>
<dbReference type="Gene3D" id="3.40.50.1360">
    <property type="match status" value="1"/>
</dbReference>
<dbReference type="CDD" id="cd01399">
    <property type="entry name" value="GlcN6P_deaminase"/>
    <property type="match status" value="1"/>
</dbReference>
<dbReference type="eggNOG" id="COG0363">
    <property type="taxonomic scope" value="Bacteria"/>
</dbReference>
<protein>
    <submittedName>
        <fullName evidence="5">Glucosamine/galactosamine-6-phosphate isomerase</fullName>
        <ecNumber evidence="5">3.5.99.6</ecNumber>
    </submittedName>
</protein>
<evidence type="ECO:0000259" key="4">
    <source>
        <dbReference type="Pfam" id="PF01182"/>
    </source>
</evidence>
<accession>E6SHE4</accession>
<dbReference type="InterPro" id="IPR018321">
    <property type="entry name" value="Glucosamine6P_isomerase_CS"/>
</dbReference>
<sequence length="264" mass="28524">MPPRIRVAESYEAMSAAAAEAIARRLAARPSLRLALPTGHTPIGLYRRLVELTRQEGLRWDRARVFLLDEYLGLGPDDPGSFRRYMDEHLLRHLDPAPAVDALNGKAADPEVECARYEQVLAREGLDLVVLGIGRNGHIGFNEPGSPFQSRTRVVTLTADTRRANAPDFGGDPEAVPPRALTVGIATILDGKEIFVLAAGEAKAPAVERAIQGPLDPAVPASALQRHPKVTWFLDRDAARDLDDLPVPPRAPSPGRVSGVGPRA</sequence>
<dbReference type="GO" id="GO:0006043">
    <property type="term" value="P:glucosamine catabolic process"/>
    <property type="evidence" value="ECO:0007669"/>
    <property type="project" value="TreeGrafter"/>
</dbReference>
<evidence type="ECO:0000256" key="3">
    <source>
        <dbReference type="SAM" id="MobiDB-lite"/>
    </source>
</evidence>
<dbReference type="AlphaFoldDB" id="E6SHE4"/>
<name>E6SHE4_THEM7</name>
<dbReference type="EMBL" id="CP002344">
    <property type="protein sequence ID" value="ADU50708.1"/>
    <property type="molecule type" value="Genomic_DNA"/>
</dbReference>
<dbReference type="GO" id="GO:0019262">
    <property type="term" value="P:N-acetylneuraminate catabolic process"/>
    <property type="evidence" value="ECO:0007669"/>
    <property type="project" value="TreeGrafter"/>
</dbReference>
<dbReference type="Proteomes" id="UP000008915">
    <property type="component" value="Chromosome"/>
</dbReference>
<dbReference type="InterPro" id="IPR006148">
    <property type="entry name" value="Glc/Gal-6P_isomerase"/>
</dbReference>
<evidence type="ECO:0000256" key="2">
    <source>
        <dbReference type="ARBA" id="ARBA00023277"/>
    </source>
</evidence>
<proteinExistence type="predicted"/>
<dbReference type="GO" id="GO:0004342">
    <property type="term" value="F:glucosamine-6-phosphate deaminase activity"/>
    <property type="evidence" value="ECO:0007669"/>
    <property type="project" value="UniProtKB-EC"/>
</dbReference>
<evidence type="ECO:0000313" key="5">
    <source>
        <dbReference type="EMBL" id="ADU50708.1"/>
    </source>
</evidence>
<dbReference type="GO" id="GO:0005737">
    <property type="term" value="C:cytoplasm"/>
    <property type="evidence" value="ECO:0007669"/>
    <property type="project" value="TreeGrafter"/>
</dbReference>
<dbReference type="STRING" id="644966.Tmar_0587"/>
<organism evidence="5 6">
    <name type="scientific">Thermaerobacter marianensis (strain ATCC 700841 / DSM 12885 / JCM 10246 / 7p75a)</name>
    <dbReference type="NCBI Taxonomy" id="644966"/>
    <lineage>
        <taxon>Bacteria</taxon>
        <taxon>Bacillati</taxon>
        <taxon>Bacillota</taxon>
        <taxon>Clostridia</taxon>
        <taxon>Eubacteriales</taxon>
        <taxon>Clostridiales Family XVII. Incertae Sedis</taxon>
        <taxon>Thermaerobacter</taxon>
    </lineage>
</organism>
<dbReference type="HOGENOM" id="CLU_049611_1_1_9"/>
<dbReference type="InterPro" id="IPR004547">
    <property type="entry name" value="Glucosamine6P_isomerase"/>
</dbReference>
<evidence type="ECO:0000256" key="1">
    <source>
        <dbReference type="ARBA" id="ARBA00022801"/>
    </source>
</evidence>
<dbReference type="KEGG" id="tmr:Tmar_0587"/>
<dbReference type="OrthoDB" id="9791139at2"/>